<evidence type="ECO:0000313" key="2">
    <source>
        <dbReference type="EMBL" id="KAJ1183822.1"/>
    </source>
</evidence>
<gene>
    <name evidence="2" type="ORF">NDU88_000636</name>
</gene>
<comment type="caution">
    <text evidence="2">The sequence shown here is derived from an EMBL/GenBank/DDBJ whole genome shotgun (WGS) entry which is preliminary data.</text>
</comment>
<accession>A0AAV7U4J6</accession>
<organism evidence="2 3">
    <name type="scientific">Pleurodeles waltl</name>
    <name type="common">Iberian ribbed newt</name>
    <dbReference type="NCBI Taxonomy" id="8319"/>
    <lineage>
        <taxon>Eukaryota</taxon>
        <taxon>Metazoa</taxon>
        <taxon>Chordata</taxon>
        <taxon>Craniata</taxon>
        <taxon>Vertebrata</taxon>
        <taxon>Euteleostomi</taxon>
        <taxon>Amphibia</taxon>
        <taxon>Batrachia</taxon>
        <taxon>Caudata</taxon>
        <taxon>Salamandroidea</taxon>
        <taxon>Salamandridae</taxon>
        <taxon>Pleurodelinae</taxon>
        <taxon>Pleurodeles</taxon>
    </lineage>
</organism>
<name>A0AAV7U4J6_PLEWA</name>
<keyword evidence="3" id="KW-1185">Reference proteome</keyword>
<feature type="region of interest" description="Disordered" evidence="1">
    <location>
        <begin position="52"/>
        <end position="78"/>
    </location>
</feature>
<reference evidence="2" key="1">
    <citation type="journal article" date="2022" name="bioRxiv">
        <title>Sequencing and chromosome-scale assembly of the giantPleurodeles waltlgenome.</title>
        <authorList>
            <person name="Brown T."/>
            <person name="Elewa A."/>
            <person name="Iarovenko S."/>
            <person name="Subramanian E."/>
            <person name="Araus A.J."/>
            <person name="Petzold A."/>
            <person name="Susuki M."/>
            <person name="Suzuki K.-i.T."/>
            <person name="Hayashi T."/>
            <person name="Toyoda A."/>
            <person name="Oliveira C."/>
            <person name="Osipova E."/>
            <person name="Leigh N.D."/>
            <person name="Simon A."/>
            <person name="Yun M.H."/>
        </authorList>
    </citation>
    <scope>NUCLEOTIDE SEQUENCE</scope>
    <source>
        <strain evidence="2">20211129_DDA</strain>
        <tissue evidence="2">Liver</tissue>
    </source>
</reference>
<evidence type="ECO:0000313" key="3">
    <source>
        <dbReference type="Proteomes" id="UP001066276"/>
    </source>
</evidence>
<dbReference type="AlphaFoldDB" id="A0AAV7U4J6"/>
<protein>
    <submittedName>
        <fullName evidence="2">Uncharacterized protein</fullName>
    </submittedName>
</protein>
<dbReference type="EMBL" id="JANPWB010000005">
    <property type="protein sequence ID" value="KAJ1183822.1"/>
    <property type="molecule type" value="Genomic_DNA"/>
</dbReference>
<proteinExistence type="predicted"/>
<sequence length="78" mass="8126">MPGLIAVCGLRTSVDGLLNEKATLMINGSGFGCYLMRMAPADNIRGIKGRQLHGWDGGRKGESFGEGGAGSGRNYSPP</sequence>
<evidence type="ECO:0000256" key="1">
    <source>
        <dbReference type="SAM" id="MobiDB-lite"/>
    </source>
</evidence>
<dbReference type="Proteomes" id="UP001066276">
    <property type="component" value="Chromosome 3_1"/>
</dbReference>